<protein>
    <submittedName>
        <fullName evidence="4">THMS2 protein</fullName>
    </submittedName>
</protein>
<feature type="compositionally biased region" description="Low complexity" evidence="2">
    <location>
        <begin position="574"/>
        <end position="583"/>
    </location>
</feature>
<dbReference type="PANTHER" id="PTHR15215">
    <property type="entry name" value="CABIT DOMAIN-CONTAINING PROTEIN"/>
    <property type="match status" value="1"/>
</dbReference>
<feature type="non-terminal residue" evidence="4">
    <location>
        <position position="623"/>
    </location>
</feature>
<feature type="compositionally biased region" description="Polar residues" evidence="2">
    <location>
        <begin position="536"/>
        <end position="546"/>
    </location>
</feature>
<sequence length="623" mass="69295">MEPLSFQEYICSLDPTTLPRILRICSGVYFQGSVYEISGNECCLSTGDLLKITAVTLQKVVCENVHTGQTTELLPTFKGEQEHPAPTHHNRAPWHPIGPSSLGGPLHLSGSHPCPPTGLFQPALDLVPYPTPQGSFLGVSGKKGLTLHQALEWRGRQTQPLRCPTIGPHALLLSPVYEVQATMNLRRDEVKIPSTLEVDVEDVTEESQDVHFSRPLLLSEVLGMEEVLPTQAEILEGPHSATVFESAWVPRLRKGQRLQIHSCSHTWRVLASARSGTRRFLLSSAYQGRFRRRPRQFAGVQELAASLQPGQQLHVVVMQDCEGREDDVPPLSVGDRLEARQLLLAGASTRLLCLRHSEEEGEEEEGEELLLPLDLGGSFVEEVCDSKKYRLTELVELLPLPCDVRVVATDPALERDVLGSFPALRLEARITQPFLVSSFCEEPDKGFEIPPQWLDLSLVLTEEPVCSQAPSTHCSHVEELTEAFYYKLLAQLPGGSAPPPPRPPKPKVAGRDVQVQPRPAPEQDRARSRGKRSQVPRPTTSSQTRLAQPLPPPLVLPQKVKSLTTHRSTPNEYSPRPRLPAAPRSRKVPSDTDMERSSDERDYEVIEEDIQKTIKKMQTVFPF</sequence>
<evidence type="ECO:0000256" key="1">
    <source>
        <dbReference type="ARBA" id="ARBA00006414"/>
    </source>
</evidence>
<feature type="domain" description="CABIT" evidence="3">
    <location>
        <begin position="18"/>
        <end position="70"/>
    </location>
</feature>
<feature type="compositionally biased region" description="Basic and acidic residues" evidence="2">
    <location>
        <begin position="588"/>
        <end position="602"/>
    </location>
</feature>
<dbReference type="GO" id="GO:0050852">
    <property type="term" value="P:T cell receptor signaling pathway"/>
    <property type="evidence" value="ECO:0007669"/>
    <property type="project" value="TreeGrafter"/>
</dbReference>
<gene>
    <name evidence="4" type="primary">Themis2</name>
    <name evidence="4" type="ORF">ASASCU_R01100</name>
</gene>
<dbReference type="GO" id="GO:0005634">
    <property type="term" value="C:nucleus"/>
    <property type="evidence" value="ECO:0007669"/>
    <property type="project" value="TreeGrafter"/>
</dbReference>
<dbReference type="GO" id="GO:0005737">
    <property type="term" value="C:cytoplasm"/>
    <property type="evidence" value="ECO:0007669"/>
    <property type="project" value="TreeGrafter"/>
</dbReference>
<dbReference type="Pfam" id="PF12736">
    <property type="entry name" value="CABIT"/>
    <property type="match status" value="2"/>
</dbReference>
<dbReference type="PANTHER" id="PTHR15215:SF2">
    <property type="entry name" value="PROTEIN THEMIS2"/>
    <property type="match status" value="1"/>
</dbReference>
<name>A0A7K7L054_9AVES</name>
<feature type="domain" description="CABIT" evidence="3">
    <location>
        <begin position="228"/>
        <end position="459"/>
    </location>
</feature>
<feature type="non-terminal residue" evidence="4">
    <location>
        <position position="1"/>
    </location>
</feature>
<dbReference type="AlphaFoldDB" id="A0A7K7L054"/>
<feature type="region of interest" description="Disordered" evidence="2">
    <location>
        <begin position="494"/>
        <end position="602"/>
    </location>
</feature>
<dbReference type="InterPro" id="IPR025946">
    <property type="entry name" value="CABIT_dom"/>
</dbReference>
<evidence type="ECO:0000313" key="4">
    <source>
        <dbReference type="EMBL" id="NWZ24076.1"/>
    </source>
</evidence>
<proteinExistence type="inferred from homology"/>
<evidence type="ECO:0000259" key="3">
    <source>
        <dbReference type="Pfam" id="PF12736"/>
    </source>
</evidence>
<dbReference type="Proteomes" id="UP000525565">
    <property type="component" value="Unassembled WGS sequence"/>
</dbReference>
<accession>A0A7K7L054</accession>
<dbReference type="InterPro" id="IPR039671">
    <property type="entry name" value="THEMIS"/>
</dbReference>
<dbReference type="EMBL" id="VZSO01000105">
    <property type="protein sequence ID" value="NWZ24076.1"/>
    <property type="molecule type" value="Genomic_DNA"/>
</dbReference>
<evidence type="ECO:0000313" key="5">
    <source>
        <dbReference type="Proteomes" id="UP000525565"/>
    </source>
</evidence>
<evidence type="ECO:0000256" key="2">
    <source>
        <dbReference type="SAM" id="MobiDB-lite"/>
    </source>
</evidence>
<comment type="caution">
    <text evidence="4">The sequence shown here is derived from an EMBL/GenBank/DDBJ whole genome shotgun (WGS) entry which is preliminary data.</text>
</comment>
<organism evidence="4 5">
    <name type="scientific">Asarcornis scutulata</name>
    <dbReference type="NCBI Taxonomy" id="75869"/>
    <lineage>
        <taxon>Eukaryota</taxon>
        <taxon>Metazoa</taxon>
        <taxon>Chordata</taxon>
        <taxon>Craniata</taxon>
        <taxon>Vertebrata</taxon>
        <taxon>Euteleostomi</taxon>
        <taxon>Archelosauria</taxon>
        <taxon>Archosauria</taxon>
        <taxon>Dinosauria</taxon>
        <taxon>Saurischia</taxon>
        <taxon>Theropoda</taxon>
        <taxon>Coelurosauria</taxon>
        <taxon>Aves</taxon>
        <taxon>Neognathae</taxon>
        <taxon>Galloanserae</taxon>
        <taxon>Anseriformes</taxon>
        <taxon>Anatidae</taxon>
        <taxon>Anatinae</taxon>
        <taxon>Asarcornis</taxon>
    </lineage>
</organism>
<feature type="compositionally biased region" description="Polar residues" evidence="2">
    <location>
        <begin position="562"/>
        <end position="572"/>
    </location>
</feature>
<keyword evidence="5" id="KW-1185">Reference proteome</keyword>
<comment type="similarity">
    <text evidence="1">Belongs to the themis family.</text>
</comment>
<reference evidence="4 5" key="1">
    <citation type="submission" date="2019-09" db="EMBL/GenBank/DDBJ databases">
        <title>Bird 10,000 Genomes (B10K) Project - Family phase.</title>
        <authorList>
            <person name="Zhang G."/>
        </authorList>
    </citation>
    <scope>NUCLEOTIDE SEQUENCE [LARGE SCALE GENOMIC DNA]</scope>
    <source>
        <strain evidence="4">OUT-0051</strain>
        <tissue evidence="4">Kidney</tissue>
    </source>
</reference>